<evidence type="ECO:0000256" key="5">
    <source>
        <dbReference type="ARBA" id="ARBA00022692"/>
    </source>
</evidence>
<evidence type="ECO:0000256" key="7">
    <source>
        <dbReference type="ARBA" id="ARBA00023065"/>
    </source>
</evidence>
<keyword evidence="6 10" id="KW-1133">Transmembrane helix</keyword>
<accession>A0A7X2PCI9</accession>
<dbReference type="InterPro" id="IPR002528">
    <property type="entry name" value="MATE_fam"/>
</dbReference>
<dbReference type="RefSeq" id="WP_154425372.1">
    <property type="nucleotide sequence ID" value="NZ_VUNN01000010.1"/>
</dbReference>
<evidence type="ECO:0000313" key="12">
    <source>
        <dbReference type="Proteomes" id="UP000460549"/>
    </source>
</evidence>
<feature type="transmembrane region" description="Helical" evidence="10">
    <location>
        <begin position="196"/>
        <end position="218"/>
    </location>
</feature>
<dbReference type="GO" id="GO:0005886">
    <property type="term" value="C:plasma membrane"/>
    <property type="evidence" value="ECO:0007669"/>
    <property type="project" value="UniProtKB-SubCell"/>
</dbReference>
<feature type="transmembrane region" description="Helical" evidence="10">
    <location>
        <begin position="48"/>
        <end position="81"/>
    </location>
</feature>
<gene>
    <name evidence="11" type="ORF">FYJ80_06350</name>
</gene>
<comment type="caution">
    <text evidence="11">The sequence shown here is derived from an EMBL/GenBank/DDBJ whole genome shotgun (WGS) entry which is preliminary data.</text>
</comment>
<feature type="transmembrane region" description="Helical" evidence="10">
    <location>
        <begin position="239"/>
        <end position="257"/>
    </location>
</feature>
<proteinExistence type="predicted"/>
<evidence type="ECO:0000256" key="8">
    <source>
        <dbReference type="ARBA" id="ARBA00023136"/>
    </source>
</evidence>
<keyword evidence="8 10" id="KW-0472">Membrane</keyword>
<dbReference type="InterPro" id="IPR048279">
    <property type="entry name" value="MdtK-like"/>
</dbReference>
<organism evidence="11 12">
    <name type="scientific">Bullifex porci</name>
    <dbReference type="NCBI Taxonomy" id="2606638"/>
    <lineage>
        <taxon>Bacteria</taxon>
        <taxon>Pseudomonadati</taxon>
        <taxon>Spirochaetota</taxon>
        <taxon>Spirochaetia</taxon>
        <taxon>Spirochaetales</taxon>
        <taxon>Spirochaetaceae</taxon>
        <taxon>Bullifex</taxon>
    </lineage>
</organism>
<keyword evidence="7" id="KW-0406">Ion transport</keyword>
<keyword evidence="3" id="KW-0050">Antiport</keyword>
<dbReference type="GO" id="GO:0042910">
    <property type="term" value="F:xenobiotic transmembrane transporter activity"/>
    <property type="evidence" value="ECO:0007669"/>
    <property type="project" value="InterPro"/>
</dbReference>
<dbReference type="GO" id="GO:0015297">
    <property type="term" value="F:antiporter activity"/>
    <property type="evidence" value="ECO:0007669"/>
    <property type="project" value="UniProtKB-KW"/>
</dbReference>
<feature type="transmembrane region" description="Helical" evidence="10">
    <location>
        <begin position="93"/>
        <end position="114"/>
    </location>
</feature>
<evidence type="ECO:0000256" key="6">
    <source>
        <dbReference type="ARBA" id="ARBA00022989"/>
    </source>
</evidence>
<dbReference type="AlphaFoldDB" id="A0A7X2PCI9"/>
<evidence type="ECO:0000256" key="10">
    <source>
        <dbReference type="SAM" id="Phobius"/>
    </source>
</evidence>
<comment type="subcellular location">
    <subcellularLocation>
        <location evidence="1">Cell membrane</location>
        <topology evidence="1">Multi-pass membrane protein</topology>
    </subcellularLocation>
</comment>
<dbReference type="PANTHER" id="PTHR43298">
    <property type="entry name" value="MULTIDRUG RESISTANCE PROTEIN NORM-RELATED"/>
    <property type="match status" value="1"/>
</dbReference>
<evidence type="ECO:0000256" key="3">
    <source>
        <dbReference type="ARBA" id="ARBA00022449"/>
    </source>
</evidence>
<sequence>MKKESLIKNKDFGKELISLALPITLQGIFYASFNVIDQLMTGQLGSSSIAAIGIAGKFISIFSVMINTFGAIAGIIISQAIGKKDKVEEGKGFYSNLFISLIIAIIFISLSMIIPEGIMSLYSVDSQMIKIAASYLRIYSISFIFIAITTMCSTYLRCVDHAKEPLYAGIISMVTNTILNYILIFGFGPIKAMGVIGASIASVLAQLISALILLFYFLKYTAHREISISIYSKLSELKSFMIMLLPLFISEFLWVLGENVYGSIYGHVGTKQCAAMTLMNPIVSLEMGAMTGISSATGIIVGKYLGSNDRARAYESSKKLLKTALIGAVIISAIVALVSTSYVKLFNVEADVRAMSVYIILVFALVAPVKVLNMTLGSGVLRSGGKTAYIAVLDSIGTWCIGVPLGILSAFYLNLPIWWVYFLLSLEECFRLAAGLFIFKSRRWMGQL</sequence>
<feature type="transmembrane region" description="Helical" evidence="10">
    <location>
        <begin position="418"/>
        <end position="439"/>
    </location>
</feature>
<feature type="transmembrane region" description="Helical" evidence="10">
    <location>
        <begin position="277"/>
        <end position="302"/>
    </location>
</feature>
<feature type="transmembrane region" description="Helical" evidence="10">
    <location>
        <begin position="16"/>
        <end position="36"/>
    </location>
</feature>
<dbReference type="Pfam" id="PF01554">
    <property type="entry name" value="MatE"/>
    <property type="match status" value="2"/>
</dbReference>
<dbReference type="NCBIfam" id="TIGR00797">
    <property type="entry name" value="matE"/>
    <property type="match status" value="1"/>
</dbReference>
<keyword evidence="5 10" id="KW-0812">Transmembrane</keyword>
<dbReference type="GO" id="GO:0006811">
    <property type="term" value="P:monoatomic ion transport"/>
    <property type="evidence" value="ECO:0007669"/>
    <property type="project" value="UniProtKB-KW"/>
</dbReference>
<evidence type="ECO:0000256" key="9">
    <source>
        <dbReference type="ARBA" id="ARBA00031636"/>
    </source>
</evidence>
<feature type="transmembrane region" description="Helical" evidence="10">
    <location>
        <begin position="168"/>
        <end position="190"/>
    </location>
</feature>
<reference evidence="11 12" key="1">
    <citation type="submission" date="2019-08" db="EMBL/GenBank/DDBJ databases">
        <title>In-depth cultivation of the pig gut microbiome towards novel bacterial diversity and tailored functional studies.</title>
        <authorList>
            <person name="Wylensek D."/>
            <person name="Hitch T.C.A."/>
            <person name="Clavel T."/>
        </authorList>
    </citation>
    <scope>NUCLEOTIDE SEQUENCE [LARGE SCALE GENOMIC DNA]</scope>
    <source>
        <strain evidence="11 12">NM-380-WT-3C1</strain>
    </source>
</reference>
<evidence type="ECO:0000256" key="1">
    <source>
        <dbReference type="ARBA" id="ARBA00004651"/>
    </source>
</evidence>
<evidence type="ECO:0000256" key="4">
    <source>
        <dbReference type="ARBA" id="ARBA00022475"/>
    </source>
</evidence>
<dbReference type="Proteomes" id="UP000460549">
    <property type="component" value="Unassembled WGS sequence"/>
</dbReference>
<keyword evidence="2" id="KW-0813">Transport</keyword>
<name>A0A7X2PCI9_9SPIO</name>
<dbReference type="PANTHER" id="PTHR43298:SF2">
    <property type="entry name" value="FMN_FAD EXPORTER YEEO-RELATED"/>
    <property type="match status" value="1"/>
</dbReference>
<evidence type="ECO:0000313" key="11">
    <source>
        <dbReference type="EMBL" id="MSU06401.1"/>
    </source>
</evidence>
<protein>
    <recommendedName>
        <fullName evidence="9">Multidrug-efflux transporter</fullName>
    </recommendedName>
</protein>
<keyword evidence="4" id="KW-1003">Cell membrane</keyword>
<feature type="transmembrane region" description="Helical" evidence="10">
    <location>
        <begin position="355"/>
        <end position="376"/>
    </location>
</feature>
<dbReference type="InterPro" id="IPR050222">
    <property type="entry name" value="MATE_MdtK"/>
</dbReference>
<keyword evidence="12" id="KW-1185">Reference proteome</keyword>
<evidence type="ECO:0000256" key="2">
    <source>
        <dbReference type="ARBA" id="ARBA00022448"/>
    </source>
</evidence>
<dbReference type="EMBL" id="VUNN01000010">
    <property type="protein sequence ID" value="MSU06401.1"/>
    <property type="molecule type" value="Genomic_DNA"/>
</dbReference>
<feature type="transmembrane region" description="Helical" evidence="10">
    <location>
        <begin position="388"/>
        <end position="412"/>
    </location>
</feature>
<dbReference type="PIRSF" id="PIRSF006603">
    <property type="entry name" value="DinF"/>
    <property type="match status" value="1"/>
</dbReference>
<feature type="transmembrane region" description="Helical" evidence="10">
    <location>
        <begin position="323"/>
        <end position="343"/>
    </location>
</feature>
<feature type="transmembrane region" description="Helical" evidence="10">
    <location>
        <begin position="134"/>
        <end position="156"/>
    </location>
</feature>